<sequence length="615" mass="68549">MILNKENMRNKKVILILCLLVLVSGSVQAQRLKTVQNEKGRYGFMTEDGTVVIKYKYDEATPFKDGIAKIGKDGKYSLINEDGEIITKRKYTYIGEFYNGVCPVAEGGNTKKGVMLTTGGLIGNKASSNTGEKWGLIDKTGKEILKTDYEAMGDLNKKLIYVLKGKKFGFIDSAGNIIVKPTYNFIGSFNNQGICWVNIGGKYDKKNNMVSKGKFGLINENGREIIPAKYEDVGNFPVLRDKKTGALLDEAAFYTKADQSAFPATKQEIQSLLLPKPHAAESQLPSSRVDYFYFINKKSQGLVDVHGNTIIPLTANQAILPPSDNMLRLAKVEKKQIAKAYYDLDAEVMVRISSSEKGKFGAFSHNLAPVSLDDELYFIDKKGNKVIGGLSKAFLSNEGYRVVQKGSAFGAIDSTGAVVIPIEYTNSLTSVNNGRLGVQKNASWFYVDMKGQIVSDKYDRIGNFHQGYASVCLNKLWGAIDLQNRVVVPLEWQGVAPIVDPKLIWVKKDNLYYLYDGVQKSIRLKQGFANASNFDNEMAYVMSDGKWGIIDPDGKVLVPCLFEKEEDMVLAKQYMLAEDKKNLTEVEALRVIARFDPDTNMFKITSVIPDKHWDY</sequence>
<accession>A0A069STM0</accession>
<proteinExistence type="predicted"/>
<comment type="caution">
    <text evidence="2">The sequence shown here is derived from an EMBL/GenBank/DDBJ whole genome shotgun (WGS) entry which is preliminary data.</text>
</comment>
<feature type="signal peptide" evidence="1">
    <location>
        <begin position="1"/>
        <end position="29"/>
    </location>
</feature>
<dbReference type="InterPro" id="IPR032774">
    <property type="entry name" value="WG_beta_rep"/>
</dbReference>
<feature type="chain" id="PRO_5001666881" evidence="1">
    <location>
        <begin position="30"/>
        <end position="615"/>
    </location>
</feature>
<dbReference type="AlphaFoldDB" id="A0A069STM0"/>
<dbReference type="EMBL" id="JNHM01000014">
    <property type="protein sequence ID" value="KDS55126.1"/>
    <property type="molecule type" value="Genomic_DNA"/>
</dbReference>
<reference evidence="2 3" key="1">
    <citation type="submission" date="2014-04" db="EMBL/GenBank/DDBJ databases">
        <authorList>
            <person name="Sears C."/>
            <person name="Carroll K."/>
            <person name="Sack B.R."/>
            <person name="Qadri F."/>
            <person name="Myers L.L."/>
            <person name="Chung G.-T."/>
            <person name="Escheverria P."/>
            <person name="Fraser C.M."/>
            <person name="Sadzewicz L."/>
            <person name="Shefchek K.A."/>
            <person name="Tallon L."/>
            <person name="Das S.P."/>
            <person name="Daugherty S."/>
            <person name="Mongodin E.F."/>
        </authorList>
    </citation>
    <scope>NUCLEOTIDE SEQUENCE [LARGE SCALE GENOMIC DNA]</scope>
    <source>
        <strain evidence="2 3">3975 RP4</strain>
    </source>
</reference>
<name>A0A069STM0_PHOVU</name>
<dbReference type="Pfam" id="PF14903">
    <property type="entry name" value="WG_beta_rep"/>
    <property type="match status" value="6"/>
</dbReference>
<keyword evidence="1" id="KW-0732">Signal</keyword>
<dbReference type="PANTHER" id="PTHR37841">
    <property type="entry name" value="GLR2918 PROTEIN"/>
    <property type="match status" value="1"/>
</dbReference>
<dbReference type="PATRIC" id="fig|1339352.3.peg.1288"/>
<dbReference type="RefSeq" id="WP_032952624.1">
    <property type="nucleotide sequence ID" value="NZ_JNHM01000014.1"/>
</dbReference>
<evidence type="ECO:0000313" key="3">
    <source>
        <dbReference type="Proteomes" id="UP000027661"/>
    </source>
</evidence>
<gene>
    <name evidence="2" type="ORF">M099_1329</name>
</gene>
<dbReference type="PANTHER" id="PTHR37841:SF1">
    <property type="entry name" value="DUF3298 DOMAIN-CONTAINING PROTEIN"/>
    <property type="match status" value="1"/>
</dbReference>
<protein>
    <submittedName>
        <fullName evidence="2">KWG Leptospira family protein</fullName>
    </submittedName>
</protein>
<organism evidence="2 3">
    <name type="scientific">Phocaeicola vulgatus str. 3975 RP4</name>
    <dbReference type="NCBI Taxonomy" id="1339352"/>
    <lineage>
        <taxon>Bacteria</taxon>
        <taxon>Pseudomonadati</taxon>
        <taxon>Bacteroidota</taxon>
        <taxon>Bacteroidia</taxon>
        <taxon>Bacteroidales</taxon>
        <taxon>Bacteroidaceae</taxon>
        <taxon>Phocaeicola</taxon>
    </lineage>
</organism>
<dbReference type="Proteomes" id="UP000027661">
    <property type="component" value="Unassembled WGS sequence"/>
</dbReference>
<evidence type="ECO:0000313" key="2">
    <source>
        <dbReference type="EMBL" id="KDS55126.1"/>
    </source>
</evidence>
<evidence type="ECO:0000256" key="1">
    <source>
        <dbReference type="SAM" id="SignalP"/>
    </source>
</evidence>